<protein>
    <submittedName>
        <fullName evidence="3">Transcriptional antiterminator, BglG family</fullName>
    </submittedName>
</protein>
<dbReference type="GO" id="GO:0003723">
    <property type="term" value="F:RNA binding"/>
    <property type="evidence" value="ECO:0007669"/>
    <property type="project" value="InterPro"/>
</dbReference>
<dbReference type="SUPFAM" id="SSF50151">
    <property type="entry name" value="SacY-like RNA-binding domain"/>
    <property type="match status" value="1"/>
</dbReference>
<dbReference type="PROSITE" id="PS51372">
    <property type="entry name" value="PRD_2"/>
    <property type="match status" value="1"/>
</dbReference>
<keyword evidence="1" id="KW-0677">Repeat</keyword>
<feature type="domain" description="PRD" evidence="2">
    <location>
        <begin position="68"/>
        <end position="172"/>
    </location>
</feature>
<dbReference type="STRING" id="131112.SAMN04489737_0704"/>
<dbReference type="AlphaFoldDB" id="A0A1H2LD96"/>
<dbReference type="Proteomes" id="UP000214355">
    <property type="component" value="Chromosome I"/>
</dbReference>
<dbReference type="InterPro" id="IPR004341">
    <property type="entry name" value="CAT_RNA-bd_dom"/>
</dbReference>
<dbReference type="InterPro" id="IPR036634">
    <property type="entry name" value="PRD_sf"/>
</dbReference>
<evidence type="ECO:0000313" key="4">
    <source>
        <dbReference type="Proteomes" id="UP000214355"/>
    </source>
</evidence>
<evidence type="ECO:0000259" key="2">
    <source>
        <dbReference type="PROSITE" id="PS51372"/>
    </source>
</evidence>
<evidence type="ECO:0000256" key="1">
    <source>
        <dbReference type="ARBA" id="ARBA00022737"/>
    </source>
</evidence>
<dbReference type="GeneID" id="65344446"/>
<evidence type="ECO:0000313" key="3">
    <source>
        <dbReference type="EMBL" id="SDU79010.1"/>
    </source>
</evidence>
<dbReference type="PANTHER" id="PTHR30185:SF15">
    <property type="entry name" value="CRYPTIC BETA-GLUCOSIDE BGL OPERON ANTITERMINATOR"/>
    <property type="match status" value="1"/>
</dbReference>
<name>A0A1H2LD96_9ACTO</name>
<keyword evidence="4" id="KW-1185">Reference proteome</keyword>
<gene>
    <name evidence="3" type="ORF">SAMN04489737_0704</name>
</gene>
<dbReference type="SUPFAM" id="SSF63520">
    <property type="entry name" value="PTS-regulatory domain, PRD"/>
    <property type="match status" value="1"/>
</dbReference>
<dbReference type="GO" id="GO:0006355">
    <property type="term" value="P:regulation of DNA-templated transcription"/>
    <property type="evidence" value="ECO:0007669"/>
    <property type="project" value="InterPro"/>
</dbReference>
<dbReference type="Gene3D" id="2.30.24.10">
    <property type="entry name" value="CAT RNA-binding domain"/>
    <property type="match status" value="1"/>
</dbReference>
<dbReference type="RefSeq" id="WP_091279968.1">
    <property type="nucleotide sequence ID" value="NZ_LT629804.1"/>
</dbReference>
<dbReference type="InterPro" id="IPR050661">
    <property type="entry name" value="BglG_antiterminators"/>
</dbReference>
<sequence>MVQSAARVMRIFNNNAVLVSIDGVERVLAGRGIGFGKRPGDFIPAGDAQRQFIEASPDKIDFLTSANALDPQLVDTVTEAVELATSIIEDLDPSVYVVLVDHMAFAVQRHRSGLTIRNKLVEEVKVAFSAEFTAAEIMVHYVNQKLDVELPTDEAAYIALHLNAARSGATVKQPLSEANQLGSIVDLVNRSFGDDKHGNMAELLLTVNGFITRIQQDIWRSNTTTAMVERLLPEEFGLARQIITHIAGPDAHATHIANESAYLAVFLHGWRQVSGTQHT</sequence>
<dbReference type="OrthoDB" id="9813552at2"/>
<dbReference type="Gene3D" id="1.10.1790.10">
    <property type="entry name" value="PRD domain"/>
    <property type="match status" value="1"/>
</dbReference>
<dbReference type="Pfam" id="PF00874">
    <property type="entry name" value="PRD"/>
    <property type="match status" value="1"/>
</dbReference>
<dbReference type="InterPro" id="IPR036650">
    <property type="entry name" value="CAT_RNA-bd_dom_sf"/>
</dbReference>
<reference evidence="4" key="1">
    <citation type="submission" date="2016-10" db="EMBL/GenBank/DDBJ databases">
        <authorList>
            <person name="Varghese N."/>
            <person name="Submissions S."/>
        </authorList>
    </citation>
    <scope>NUCLEOTIDE SEQUENCE [LARGE SCALE GENOMIC DNA]</scope>
    <source>
        <strain evidence="4">DSM 10002</strain>
    </source>
</reference>
<organism evidence="3 4">
    <name type="scientific">Arcanobacterium phocae</name>
    <dbReference type="NCBI Taxonomy" id="131112"/>
    <lineage>
        <taxon>Bacteria</taxon>
        <taxon>Bacillati</taxon>
        <taxon>Actinomycetota</taxon>
        <taxon>Actinomycetes</taxon>
        <taxon>Actinomycetales</taxon>
        <taxon>Actinomycetaceae</taxon>
        <taxon>Arcanobacterium</taxon>
    </lineage>
</organism>
<dbReference type="EMBL" id="LT629804">
    <property type="protein sequence ID" value="SDU79010.1"/>
    <property type="molecule type" value="Genomic_DNA"/>
</dbReference>
<dbReference type="SMART" id="SM01061">
    <property type="entry name" value="CAT_RBD"/>
    <property type="match status" value="1"/>
</dbReference>
<dbReference type="InterPro" id="IPR011608">
    <property type="entry name" value="PRD"/>
</dbReference>
<dbReference type="Pfam" id="PF03123">
    <property type="entry name" value="CAT_RBD"/>
    <property type="match status" value="1"/>
</dbReference>
<dbReference type="PANTHER" id="PTHR30185">
    <property type="entry name" value="CRYPTIC BETA-GLUCOSIDE BGL OPERON ANTITERMINATOR"/>
    <property type="match status" value="1"/>
</dbReference>
<accession>A0A1H2LD96</accession>
<proteinExistence type="predicted"/>